<feature type="compositionally biased region" description="Low complexity" evidence="1">
    <location>
        <begin position="32"/>
        <end position="56"/>
    </location>
</feature>
<sequence length="207" mass="21228">MHAASAVGGTVEDAAGQRLADHAAGEASDAIASTRTRAGGRRPAATSSAAVSVATTPNPAPVTRVLPSARARSCWSSTAWVPDRLVAQVEVVRAGREGRDDLRRRAGERPDGADDDARGRTVQPGRLLVEGRSDDLGAGQAGGQVGQTIAVAADQHHVVTGLVQTAGDAAPRPAGRAQHPDLLVHGGSSLATTLRVITLPLMTRRVI</sequence>
<feature type="region of interest" description="Disordered" evidence="1">
    <location>
        <begin position="1"/>
        <end position="56"/>
    </location>
</feature>
<keyword evidence="3" id="KW-1185">Reference proteome</keyword>
<name>A0ABQ6JKA8_9ACTN</name>
<feature type="compositionally biased region" description="Basic and acidic residues" evidence="1">
    <location>
        <begin position="101"/>
        <end position="119"/>
    </location>
</feature>
<dbReference type="EMBL" id="BSUZ01000001">
    <property type="protein sequence ID" value="GMA87235.1"/>
    <property type="molecule type" value="Genomic_DNA"/>
</dbReference>
<evidence type="ECO:0000256" key="1">
    <source>
        <dbReference type="SAM" id="MobiDB-lite"/>
    </source>
</evidence>
<evidence type="ECO:0000313" key="3">
    <source>
        <dbReference type="Proteomes" id="UP001157017"/>
    </source>
</evidence>
<proteinExistence type="predicted"/>
<dbReference type="Proteomes" id="UP001157017">
    <property type="component" value="Unassembled WGS sequence"/>
</dbReference>
<feature type="region of interest" description="Disordered" evidence="1">
    <location>
        <begin position="101"/>
        <end position="135"/>
    </location>
</feature>
<comment type="caution">
    <text evidence="2">The sequence shown here is derived from an EMBL/GenBank/DDBJ whole genome shotgun (WGS) entry which is preliminary data.</text>
</comment>
<evidence type="ECO:0000313" key="2">
    <source>
        <dbReference type="EMBL" id="GMA87235.1"/>
    </source>
</evidence>
<protein>
    <submittedName>
        <fullName evidence="2">Uncharacterized protein</fullName>
    </submittedName>
</protein>
<reference evidence="3" key="1">
    <citation type="journal article" date="2019" name="Int. J. Syst. Evol. Microbiol.">
        <title>The Global Catalogue of Microorganisms (GCM) 10K type strain sequencing project: providing services to taxonomists for standard genome sequencing and annotation.</title>
        <authorList>
            <consortium name="The Broad Institute Genomics Platform"/>
            <consortium name="The Broad Institute Genome Sequencing Center for Infectious Disease"/>
            <person name="Wu L."/>
            <person name="Ma J."/>
        </authorList>
    </citation>
    <scope>NUCLEOTIDE SEQUENCE [LARGE SCALE GENOMIC DNA]</scope>
    <source>
        <strain evidence="3">NBRC 108730</strain>
    </source>
</reference>
<organism evidence="2 3">
    <name type="scientific">Angustibacter aerolatus</name>
    <dbReference type="NCBI Taxonomy" id="1162965"/>
    <lineage>
        <taxon>Bacteria</taxon>
        <taxon>Bacillati</taxon>
        <taxon>Actinomycetota</taxon>
        <taxon>Actinomycetes</taxon>
        <taxon>Kineosporiales</taxon>
        <taxon>Kineosporiaceae</taxon>
    </lineage>
</organism>
<accession>A0ABQ6JKA8</accession>
<gene>
    <name evidence="2" type="ORF">GCM10025868_24850</name>
</gene>